<keyword evidence="3" id="KW-1185">Reference proteome</keyword>
<protein>
    <submittedName>
        <fullName evidence="2">Uncharacterized protein</fullName>
    </submittedName>
</protein>
<feature type="transmembrane region" description="Helical" evidence="1">
    <location>
        <begin position="6"/>
        <end position="23"/>
    </location>
</feature>
<keyword evidence="1" id="KW-0472">Membrane</keyword>
<name>A0A8J7F1V6_9CYAN</name>
<feature type="transmembrane region" description="Helical" evidence="1">
    <location>
        <begin position="30"/>
        <end position="48"/>
    </location>
</feature>
<accession>A0A8J7F1V6</accession>
<evidence type="ECO:0000256" key="1">
    <source>
        <dbReference type="SAM" id="Phobius"/>
    </source>
</evidence>
<reference evidence="2" key="1">
    <citation type="submission" date="2020-10" db="EMBL/GenBank/DDBJ databases">
        <authorList>
            <person name="Castelo-Branco R."/>
            <person name="Eusebio N."/>
            <person name="Adriana R."/>
            <person name="Vieira A."/>
            <person name="Brugerolle De Fraissinette N."/>
            <person name="Rezende De Castro R."/>
            <person name="Schneider M.P."/>
            <person name="Vasconcelos V."/>
            <person name="Leao P.N."/>
        </authorList>
    </citation>
    <scope>NUCLEOTIDE SEQUENCE</scope>
    <source>
        <strain evidence="2">LEGE 06105</strain>
    </source>
</reference>
<keyword evidence="1" id="KW-1133">Transmembrane helix</keyword>
<sequence>MPLELIVLIAALVVAFIVFKALLNVVKTTFSTAIALLVIVVILSMFGITPEDLIREITNLPQTLMRLFPQTQT</sequence>
<organism evidence="2 3">
    <name type="scientific">Plectonema cf. radiosum LEGE 06105</name>
    <dbReference type="NCBI Taxonomy" id="945769"/>
    <lineage>
        <taxon>Bacteria</taxon>
        <taxon>Bacillati</taxon>
        <taxon>Cyanobacteriota</taxon>
        <taxon>Cyanophyceae</taxon>
        <taxon>Oscillatoriophycideae</taxon>
        <taxon>Oscillatoriales</taxon>
        <taxon>Microcoleaceae</taxon>
        <taxon>Plectonema</taxon>
    </lineage>
</organism>
<evidence type="ECO:0000313" key="2">
    <source>
        <dbReference type="EMBL" id="MBE9213332.1"/>
    </source>
</evidence>
<keyword evidence="1" id="KW-0812">Transmembrane</keyword>
<comment type="caution">
    <text evidence="2">The sequence shown here is derived from an EMBL/GenBank/DDBJ whole genome shotgun (WGS) entry which is preliminary data.</text>
</comment>
<evidence type="ECO:0000313" key="3">
    <source>
        <dbReference type="Proteomes" id="UP000620559"/>
    </source>
</evidence>
<gene>
    <name evidence="2" type="ORF">IQ247_11730</name>
</gene>
<dbReference type="RefSeq" id="WP_193920138.1">
    <property type="nucleotide sequence ID" value="NZ_JADEWL010000030.1"/>
</dbReference>
<dbReference type="Proteomes" id="UP000620559">
    <property type="component" value="Unassembled WGS sequence"/>
</dbReference>
<dbReference type="AlphaFoldDB" id="A0A8J7F1V6"/>
<dbReference type="EMBL" id="JADEWL010000030">
    <property type="protein sequence ID" value="MBE9213332.1"/>
    <property type="molecule type" value="Genomic_DNA"/>
</dbReference>
<proteinExistence type="predicted"/>